<comment type="caution">
    <text evidence="2">The sequence shown here is derived from an EMBL/GenBank/DDBJ whole genome shotgun (WGS) entry which is preliminary data.</text>
</comment>
<evidence type="ECO:0000313" key="3">
    <source>
        <dbReference type="Proteomes" id="UP001519460"/>
    </source>
</evidence>
<keyword evidence="3" id="KW-1185">Reference proteome</keyword>
<dbReference type="AlphaFoldDB" id="A0ABD0KG63"/>
<proteinExistence type="predicted"/>
<accession>A0ABD0KG63</accession>
<dbReference type="Proteomes" id="UP001519460">
    <property type="component" value="Unassembled WGS sequence"/>
</dbReference>
<evidence type="ECO:0000313" key="2">
    <source>
        <dbReference type="EMBL" id="KAK7486191.1"/>
    </source>
</evidence>
<organism evidence="2 3">
    <name type="scientific">Batillaria attramentaria</name>
    <dbReference type="NCBI Taxonomy" id="370345"/>
    <lineage>
        <taxon>Eukaryota</taxon>
        <taxon>Metazoa</taxon>
        <taxon>Spiralia</taxon>
        <taxon>Lophotrochozoa</taxon>
        <taxon>Mollusca</taxon>
        <taxon>Gastropoda</taxon>
        <taxon>Caenogastropoda</taxon>
        <taxon>Sorbeoconcha</taxon>
        <taxon>Cerithioidea</taxon>
        <taxon>Batillariidae</taxon>
        <taxon>Batillaria</taxon>
    </lineage>
</organism>
<evidence type="ECO:0000256" key="1">
    <source>
        <dbReference type="SAM" id="MobiDB-lite"/>
    </source>
</evidence>
<feature type="region of interest" description="Disordered" evidence="1">
    <location>
        <begin position="22"/>
        <end position="63"/>
    </location>
</feature>
<protein>
    <submittedName>
        <fullName evidence="2">Uncharacterized protein</fullName>
    </submittedName>
</protein>
<dbReference type="EMBL" id="JACVVK020000182">
    <property type="protein sequence ID" value="KAK7486191.1"/>
    <property type="molecule type" value="Genomic_DNA"/>
</dbReference>
<feature type="compositionally biased region" description="Basic and acidic residues" evidence="1">
    <location>
        <begin position="23"/>
        <end position="54"/>
    </location>
</feature>
<gene>
    <name evidence="2" type="ORF">BaRGS_00022514</name>
</gene>
<reference evidence="2 3" key="1">
    <citation type="journal article" date="2023" name="Sci. Data">
        <title>Genome assembly of the Korean intertidal mud-creeper Batillaria attramentaria.</title>
        <authorList>
            <person name="Patra A.K."/>
            <person name="Ho P.T."/>
            <person name="Jun S."/>
            <person name="Lee S.J."/>
            <person name="Kim Y."/>
            <person name="Won Y.J."/>
        </authorList>
    </citation>
    <scope>NUCLEOTIDE SEQUENCE [LARGE SCALE GENOMIC DNA]</scope>
    <source>
        <strain evidence="2">Wonlab-2016</strain>
    </source>
</reference>
<sequence length="97" mass="11150">MNWNLVVRNRYMKGVWVTNQVDQSERREHQDGRHVKTKDKKGTEKVADKQDDPTNSRYALEGTHPSISSGNLTFLGVKTFHDFSRGKTLLCVNARSM</sequence>
<name>A0ABD0KG63_9CAEN</name>